<keyword evidence="3" id="KW-1185">Reference proteome</keyword>
<evidence type="ECO:0000313" key="3">
    <source>
        <dbReference type="Proteomes" id="UP000282674"/>
    </source>
</evidence>
<accession>A0A3M2M0Z5</accession>
<name>A0A3M2M0Z5_9ACTN</name>
<sequence>MPRTHTRLQDRSRSAERAGKRRLYTGEPLNLARRELAGQQDGQPLIPAAIAGQAALETAALLRWGRCGYSRWGEGLFERAERQAVYPPFGFRFVTPRPESLTVDVDPEMLAGFIARVLPSIDPGDAEVHGVPGLRARVHDRYVLVHRLGQDGMIRVAASAAQWERAVALVQSGAAGTTFPWRTSPSAWTGEEKSCAASFGWLWDMGREGNQLVSGLLRRCHALNGPDITQFWHVWRSDNQHLILEWEGGVTHQTVLDRLLDPEGGLAITAPSRPCRCEVPQPLVRAGAGALVREDTCFTVHVSAPGVRGISLRRLLPWEE</sequence>
<feature type="region of interest" description="Disordered" evidence="1">
    <location>
        <begin position="1"/>
        <end position="20"/>
    </location>
</feature>
<dbReference type="RefSeq" id="WP_122196079.1">
    <property type="nucleotide sequence ID" value="NZ_JBHSKC010000031.1"/>
</dbReference>
<reference evidence="2 3" key="1">
    <citation type="submission" date="2018-10" db="EMBL/GenBank/DDBJ databases">
        <title>Isolation from soil.</title>
        <authorList>
            <person name="Hu J."/>
        </authorList>
    </citation>
    <scope>NUCLEOTIDE SEQUENCE [LARGE SCALE GENOMIC DNA]</scope>
    <source>
        <strain evidence="2 3">NEAU-Ht49</strain>
    </source>
</reference>
<gene>
    <name evidence="2" type="ORF">EBO15_20760</name>
</gene>
<evidence type="ECO:0000313" key="2">
    <source>
        <dbReference type="EMBL" id="RMI42085.1"/>
    </source>
</evidence>
<evidence type="ECO:0000256" key="1">
    <source>
        <dbReference type="SAM" id="MobiDB-lite"/>
    </source>
</evidence>
<proteinExistence type="predicted"/>
<dbReference type="EMBL" id="RFFG01000036">
    <property type="protein sequence ID" value="RMI42085.1"/>
    <property type="molecule type" value="Genomic_DNA"/>
</dbReference>
<organism evidence="2 3">
    <name type="scientific">Actinomadura harenae</name>
    <dbReference type="NCBI Taxonomy" id="2483351"/>
    <lineage>
        <taxon>Bacteria</taxon>
        <taxon>Bacillati</taxon>
        <taxon>Actinomycetota</taxon>
        <taxon>Actinomycetes</taxon>
        <taxon>Streptosporangiales</taxon>
        <taxon>Thermomonosporaceae</taxon>
        <taxon>Actinomadura</taxon>
    </lineage>
</organism>
<feature type="compositionally biased region" description="Basic and acidic residues" evidence="1">
    <location>
        <begin position="7"/>
        <end position="18"/>
    </location>
</feature>
<dbReference type="AlphaFoldDB" id="A0A3M2M0Z5"/>
<dbReference type="Proteomes" id="UP000282674">
    <property type="component" value="Unassembled WGS sequence"/>
</dbReference>
<dbReference type="OrthoDB" id="4074088at2"/>
<comment type="caution">
    <text evidence="2">The sequence shown here is derived from an EMBL/GenBank/DDBJ whole genome shotgun (WGS) entry which is preliminary data.</text>
</comment>
<protein>
    <submittedName>
        <fullName evidence="2">Uncharacterized protein</fullName>
    </submittedName>
</protein>